<keyword evidence="3" id="KW-1185">Reference proteome</keyword>
<dbReference type="eggNOG" id="ENOG502SKXW">
    <property type="taxonomic scope" value="Eukaryota"/>
</dbReference>
<dbReference type="GeneID" id="25980748"/>
<dbReference type="Proteomes" id="UP000007796">
    <property type="component" value="Unassembled WGS sequence"/>
</dbReference>
<reference evidence="2 3" key="1">
    <citation type="journal article" date="2011" name="Proc. Natl. Acad. Sci. U.S.A.">
        <title>Genome and transcriptome analyses of the mountain pine beetle-fungal symbiont Grosmannia clavigera, a lodgepole pine pathogen.</title>
        <authorList>
            <person name="DiGuistini S."/>
            <person name="Wang Y."/>
            <person name="Liao N.Y."/>
            <person name="Taylor G."/>
            <person name="Tanguay P."/>
            <person name="Feau N."/>
            <person name="Henrissat B."/>
            <person name="Chan S.K."/>
            <person name="Hesse-Orce U."/>
            <person name="Alamouti S.M."/>
            <person name="Tsui C.K.M."/>
            <person name="Docking R.T."/>
            <person name="Levasseur A."/>
            <person name="Haridas S."/>
            <person name="Robertson G."/>
            <person name="Birol I."/>
            <person name="Holt R.A."/>
            <person name="Marra M.A."/>
            <person name="Hamelin R.C."/>
            <person name="Hirst M."/>
            <person name="Jones S.J.M."/>
            <person name="Bohlmann J."/>
            <person name="Breuil C."/>
        </authorList>
    </citation>
    <scope>NUCLEOTIDE SEQUENCE [LARGE SCALE GENOMIC DNA]</scope>
    <source>
        <strain evidence="3">kw1407 / UAMH 11150</strain>
    </source>
</reference>
<evidence type="ECO:0000259" key="1">
    <source>
        <dbReference type="Pfam" id="PF14420"/>
    </source>
</evidence>
<proteinExistence type="predicted"/>
<feature type="domain" description="Clr5" evidence="1">
    <location>
        <begin position="21"/>
        <end position="79"/>
    </location>
</feature>
<dbReference type="PANTHER" id="PTHR38788">
    <property type="entry name" value="CLR5 DOMAIN-CONTAINING PROTEIN"/>
    <property type="match status" value="1"/>
</dbReference>
<evidence type="ECO:0000313" key="2">
    <source>
        <dbReference type="EMBL" id="EFX00225.1"/>
    </source>
</evidence>
<dbReference type="InParanoid" id="F0XPA1"/>
<dbReference type="HOGENOM" id="CLU_1272424_0_0_1"/>
<accession>F0XPA1</accession>
<dbReference type="EMBL" id="GL629801">
    <property type="protein sequence ID" value="EFX00225.1"/>
    <property type="molecule type" value="Genomic_DNA"/>
</dbReference>
<dbReference type="STRING" id="655863.F0XPA1"/>
<dbReference type="PANTHER" id="PTHR38788:SF3">
    <property type="entry name" value="CLR5 DOMAIN-CONTAINING PROTEIN"/>
    <property type="match status" value="1"/>
</dbReference>
<dbReference type="OrthoDB" id="539213at2759"/>
<dbReference type="Pfam" id="PF14420">
    <property type="entry name" value="Clr5"/>
    <property type="match status" value="1"/>
</dbReference>
<name>F0XPA1_GROCL</name>
<dbReference type="RefSeq" id="XP_014169707.1">
    <property type="nucleotide sequence ID" value="XM_014314232.1"/>
</dbReference>
<gene>
    <name evidence="2" type="ORF">CMQ_7227</name>
</gene>
<dbReference type="AlphaFoldDB" id="F0XPA1"/>
<sequence length="217" mass="24802">MDSIDVYPRSDEDRFLSVPYESRWEPLKRVIVELYMGKYGPEGKSMTMREVAEFMKDNYSFYAAETQYKRKFRPWCIRKRTLATEKNDIVSVLGKRARPGMSTSDVTLSQGGLAKSVDSKQLKRHVHSQIRHYKVEPLVPGVFTTFNMPYQAYIAASNQNSNLPSPGFVNVHSPGPVTALSPTMHLVNQKAVWDRANLLLKGDFKTLFARCGDEDRM</sequence>
<organism evidence="3">
    <name type="scientific">Grosmannia clavigera (strain kw1407 / UAMH 11150)</name>
    <name type="common">Blue stain fungus</name>
    <name type="synonym">Graphiocladiella clavigera</name>
    <dbReference type="NCBI Taxonomy" id="655863"/>
    <lineage>
        <taxon>Eukaryota</taxon>
        <taxon>Fungi</taxon>
        <taxon>Dikarya</taxon>
        <taxon>Ascomycota</taxon>
        <taxon>Pezizomycotina</taxon>
        <taxon>Sordariomycetes</taxon>
        <taxon>Sordariomycetidae</taxon>
        <taxon>Ophiostomatales</taxon>
        <taxon>Ophiostomataceae</taxon>
        <taxon>Leptographium</taxon>
    </lineage>
</organism>
<evidence type="ECO:0000313" key="3">
    <source>
        <dbReference type="Proteomes" id="UP000007796"/>
    </source>
</evidence>
<dbReference type="InterPro" id="IPR025676">
    <property type="entry name" value="Clr5_dom"/>
</dbReference>
<protein>
    <recommendedName>
        <fullName evidence="1">Clr5 domain-containing protein</fullName>
    </recommendedName>
</protein>